<evidence type="ECO:0000256" key="3">
    <source>
        <dbReference type="ARBA" id="ARBA00022692"/>
    </source>
</evidence>
<evidence type="ECO:0000256" key="2">
    <source>
        <dbReference type="ARBA" id="ARBA00022475"/>
    </source>
</evidence>
<dbReference type="Pfam" id="PF02683">
    <property type="entry name" value="DsbD_TM"/>
    <property type="match status" value="1"/>
</dbReference>
<comment type="caution">
    <text evidence="8">The sequence shown here is derived from an EMBL/GenBank/DDBJ whole genome shotgun (WGS) entry which is preliminary data.</text>
</comment>
<dbReference type="Pfam" id="PF00578">
    <property type="entry name" value="AhpC-TSA"/>
    <property type="match status" value="1"/>
</dbReference>
<evidence type="ECO:0000256" key="6">
    <source>
        <dbReference type="SAM" id="Phobius"/>
    </source>
</evidence>
<dbReference type="PROSITE" id="PS51352">
    <property type="entry name" value="THIOREDOXIN_2"/>
    <property type="match status" value="1"/>
</dbReference>
<dbReference type="GO" id="GO:0016209">
    <property type="term" value="F:antioxidant activity"/>
    <property type="evidence" value="ECO:0007669"/>
    <property type="project" value="InterPro"/>
</dbReference>
<feature type="transmembrane region" description="Helical" evidence="6">
    <location>
        <begin position="119"/>
        <end position="149"/>
    </location>
</feature>
<keyword evidence="3 6" id="KW-0812">Transmembrane</keyword>
<name>A0A5C7J9Z3_9BACT</name>
<evidence type="ECO:0000259" key="7">
    <source>
        <dbReference type="PROSITE" id="PS51352"/>
    </source>
</evidence>
<dbReference type="CDD" id="cd03012">
    <property type="entry name" value="TlpA_like_DipZ_like"/>
    <property type="match status" value="1"/>
</dbReference>
<dbReference type="InterPro" id="IPR041017">
    <property type="entry name" value="Thioredoxin_10"/>
</dbReference>
<evidence type="ECO:0000313" key="8">
    <source>
        <dbReference type="EMBL" id="TXG77924.1"/>
    </source>
</evidence>
<dbReference type="AlphaFoldDB" id="A0A5C7J9Z3"/>
<dbReference type="Proteomes" id="UP000321026">
    <property type="component" value="Unassembled WGS sequence"/>
</dbReference>
<feature type="domain" description="Thioredoxin" evidence="7">
    <location>
        <begin position="265"/>
        <end position="410"/>
    </location>
</feature>
<organism evidence="8 9">
    <name type="scientific">Candidatus Dojkabacteria bacterium</name>
    <dbReference type="NCBI Taxonomy" id="2099670"/>
    <lineage>
        <taxon>Bacteria</taxon>
        <taxon>Candidatus Dojkabacteria</taxon>
    </lineage>
</organism>
<sequence length="573" mass="63661">MPLLLLFAFTSGLITIFAPCIWPLLPLILSTSITGGHRKPLGVVLGIVVSFAILTLSISYIVKIFPFDPNSLRLFAVFVIGFLGLTLLIPALAQKVEGFVSRISGKFASRFASQNSNGFLGGLAIGLTLGIVWTPCAGPILATIATLAATTSVNLGIILVTFAYVSGIAIPLFIFALSGKYLLTKTRAFSKYTGRIQQIFGVIMIITAVLIFTNYDKIIQAKLLNAVPSYEKILTKFESNQNVQNELRNLKGNHSANSNESGELLNENYPAPEIEGISNWINSDPQRIQDLKGKVVLVDFWTYTCINCIRTLPHIVEWNDKYKDKGLVIIGVHTPEFEFEKNTSNVEKAVKQFGITYPVAQDNDYKTWNNFNNLYWPAKYLIDAKGNVRYTHFGEGDYDKTEEAIQTLLKEAGRDVKEDISQMSDDTPRTRTSPETYLGSSRMQYYFPNGSTSNGEGNFILANNIPISTFSLGNRWNIMNEYSSAVKNAELKYNFSAKNVYLVMRSKDGKPKKVKVYVDGKAVTSNAGKDVVNGEATVTDDRLYNLVNLKDVENRELLLKFESGVELFAFTFG</sequence>
<evidence type="ECO:0000256" key="5">
    <source>
        <dbReference type="ARBA" id="ARBA00023136"/>
    </source>
</evidence>
<dbReference type="PANTHER" id="PTHR42852:SF13">
    <property type="entry name" value="PROTEIN DIPZ"/>
    <property type="match status" value="1"/>
</dbReference>
<feature type="transmembrane region" description="Helical" evidence="6">
    <location>
        <begin position="6"/>
        <end position="29"/>
    </location>
</feature>
<reference evidence="8 9" key="1">
    <citation type="submission" date="2018-09" db="EMBL/GenBank/DDBJ databases">
        <title>Metagenome Assembled Genomes from an Advanced Water Purification Facility.</title>
        <authorList>
            <person name="Stamps B.W."/>
            <person name="Spear J.R."/>
        </authorList>
    </citation>
    <scope>NUCLEOTIDE SEQUENCE [LARGE SCALE GENOMIC DNA]</scope>
    <source>
        <strain evidence="8">Bin_63_2</strain>
    </source>
</reference>
<comment type="subcellular location">
    <subcellularLocation>
        <location evidence="1">Cell membrane</location>
        <topology evidence="1">Multi-pass membrane protein</topology>
    </subcellularLocation>
</comment>
<dbReference type="InterPro" id="IPR050553">
    <property type="entry name" value="Thioredoxin_ResA/DsbE_sf"/>
</dbReference>
<dbReference type="InterPro" id="IPR036249">
    <property type="entry name" value="Thioredoxin-like_sf"/>
</dbReference>
<dbReference type="InterPro" id="IPR000866">
    <property type="entry name" value="AhpC/TSA"/>
</dbReference>
<dbReference type="EMBL" id="SSDS01000033">
    <property type="protein sequence ID" value="TXG77924.1"/>
    <property type="molecule type" value="Genomic_DNA"/>
</dbReference>
<evidence type="ECO:0000256" key="4">
    <source>
        <dbReference type="ARBA" id="ARBA00022989"/>
    </source>
</evidence>
<keyword evidence="2" id="KW-1003">Cell membrane</keyword>
<feature type="transmembrane region" description="Helical" evidence="6">
    <location>
        <begin position="198"/>
        <end position="215"/>
    </location>
</feature>
<keyword evidence="4 6" id="KW-1133">Transmembrane helix</keyword>
<feature type="transmembrane region" description="Helical" evidence="6">
    <location>
        <begin position="74"/>
        <end position="93"/>
    </location>
</feature>
<dbReference type="PANTHER" id="PTHR42852">
    <property type="entry name" value="THIOL:DISULFIDE INTERCHANGE PROTEIN DSBE"/>
    <property type="match status" value="1"/>
</dbReference>
<dbReference type="InterPro" id="IPR003834">
    <property type="entry name" value="Cyt_c_assmbl_TM_dom"/>
</dbReference>
<gene>
    <name evidence="8" type="ORF">E6Q11_01955</name>
</gene>
<dbReference type="GO" id="GO:0017004">
    <property type="term" value="P:cytochrome complex assembly"/>
    <property type="evidence" value="ECO:0007669"/>
    <property type="project" value="InterPro"/>
</dbReference>
<proteinExistence type="predicted"/>
<dbReference type="Gene3D" id="3.40.30.10">
    <property type="entry name" value="Glutaredoxin"/>
    <property type="match status" value="1"/>
</dbReference>
<dbReference type="InterPro" id="IPR013766">
    <property type="entry name" value="Thioredoxin_domain"/>
</dbReference>
<dbReference type="GO" id="GO:0016491">
    <property type="term" value="F:oxidoreductase activity"/>
    <property type="evidence" value="ECO:0007669"/>
    <property type="project" value="InterPro"/>
</dbReference>
<keyword evidence="5 6" id="KW-0472">Membrane</keyword>
<evidence type="ECO:0000256" key="1">
    <source>
        <dbReference type="ARBA" id="ARBA00004651"/>
    </source>
</evidence>
<feature type="transmembrane region" description="Helical" evidence="6">
    <location>
        <begin position="41"/>
        <end position="62"/>
    </location>
</feature>
<feature type="transmembrane region" description="Helical" evidence="6">
    <location>
        <begin position="155"/>
        <end position="177"/>
    </location>
</feature>
<accession>A0A5C7J9Z3</accession>
<protein>
    <submittedName>
        <fullName evidence="8">Cytochrome c biogenesis protein DipZ</fullName>
    </submittedName>
</protein>
<evidence type="ECO:0000313" key="9">
    <source>
        <dbReference type="Proteomes" id="UP000321026"/>
    </source>
</evidence>
<dbReference type="Gene3D" id="2.60.120.260">
    <property type="entry name" value="Galactose-binding domain-like"/>
    <property type="match status" value="1"/>
</dbReference>
<dbReference type="Pfam" id="PF17991">
    <property type="entry name" value="Thioredoxin_10"/>
    <property type="match status" value="1"/>
</dbReference>
<dbReference type="SUPFAM" id="SSF52833">
    <property type="entry name" value="Thioredoxin-like"/>
    <property type="match status" value="1"/>
</dbReference>
<dbReference type="GO" id="GO:0005886">
    <property type="term" value="C:plasma membrane"/>
    <property type="evidence" value="ECO:0007669"/>
    <property type="project" value="UniProtKB-SubCell"/>
</dbReference>